<dbReference type="PANTHER" id="PTHR21072:SF13">
    <property type="entry name" value="GPI TRANSAMIDASE COMPONENT PIG-S"/>
    <property type="match status" value="1"/>
</dbReference>
<comment type="pathway">
    <text evidence="2">Glycolipid biosynthesis; glycosylphosphatidylinositol-anchor biosynthesis.</text>
</comment>
<evidence type="ECO:0000256" key="2">
    <source>
        <dbReference type="ARBA" id="ARBA00004687"/>
    </source>
</evidence>
<dbReference type="Pfam" id="PF10510">
    <property type="entry name" value="PIG-S"/>
    <property type="match status" value="1"/>
</dbReference>
<sequence length="568" mass="62774">MKVSLEPLSTRLFADRRTHIIVAIWLVLAFAAPVWWKTTEVYRAPLPFERIRQCDTPEALSLKLEVDIHLRLSGSAAASLSHGDAARVTEQVQRGISQVFSEAAPQSAGSRRVVLAFSVDGAVDPKSWPSDATPSDIDASLGKEHGRNGAYDVFVDCSSQTESVYVGQNRALFLQLPSGCSKDLIVSRTIATLSGLFGSEQRSLSKLYAGRRSRDIDYKSMRTVKYAPQYQIVLSLLVGNPQDNIVTWDIEKAANAYIAPFLESLSNISDFTITSQILNFAQLPTVPDDQRQSDGSVEFTMRPKSLTSFINSAEWNLASVVSLAPPINLILYIPPASFSPLVLLHTDGSPLASNAFLVPQWGGIVVRSLPKNTPRVHYSVDALHHIMEIFVEQLRGLLGVEQTHIVNSAQLLSGVHVQYASSPELGLTRWEVDRLFRARTVLNIVDAAQTLTSLANLLEQLSGMVVPDHIQTLVARSLDSIEHAKLDLEQKRYSSATFYARDAITSAEAAFFDPAMVPLLYFPDEHKFAIYMPYFVPVTVPVIIAIIREVRLRFGGTLSRRLSKKKTA</sequence>
<feature type="transmembrane region" description="Helical" evidence="10">
    <location>
        <begin position="528"/>
        <end position="547"/>
    </location>
</feature>
<evidence type="ECO:0000256" key="7">
    <source>
        <dbReference type="ARBA" id="ARBA00022989"/>
    </source>
</evidence>
<evidence type="ECO:0000256" key="9">
    <source>
        <dbReference type="ARBA" id="ARBA00023180"/>
    </source>
</evidence>
<accession>A0ABR4NBU8</accession>
<reference evidence="11 12" key="1">
    <citation type="submission" date="2023-09" db="EMBL/GenBank/DDBJ databases">
        <title>Pangenome analysis of Batrachochytrium dendrobatidis and related Chytrids.</title>
        <authorList>
            <person name="Yacoub M.N."/>
            <person name="Stajich J.E."/>
            <person name="James T.Y."/>
        </authorList>
    </citation>
    <scope>NUCLEOTIDE SEQUENCE [LARGE SCALE GENOMIC DNA]</scope>
    <source>
        <strain evidence="11 12">JEL0888</strain>
    </source>
</reference>
<keyword evidence="8 10" id="KW-0472">Membrane</keyword>
<keyword evidence="6" id="KW-0256">Endoplasmic reticulum</keyword>
<dbReference type="PANTHER" id="PTHR21072">
    <property type="entry name" value="GPI TRANSAMIDASE COMPONENT PIG-S"/>
    <property type="match status" value="1"/>
</dbReference>
<evidence type="ECO:0000256" key="5">
    <source>
        <dbReference type="ARBA" id="ARBA00022692"/>
    </source>
</evidence>
<dbReference type="InterPro" id="IPR019540">
    <property type="entry name" value="PtdIno-glycan_biosynth_class_S"/>
</dbReference>
<evidence type="ECO:0000256" key="10">
    <source>
        <dbReference type="SAM" id="Phobius"/>
    </source>
</evidence>
<protein>
    <submittedName>
        <fullName evidence="11">GPI transamidase component</fullName>
    </submittedName>
</protein>
<evidence type="ECO:0000256" key="1">
    <source>
        <dbReference type="ARBA" id="ARBA00004477"/>
    </source>
</evidence>
<evidence type="ECO:0000313" key="11">
    <source>
        <dbReference type="EMBL" id="KAL2916909.1"/>
    </source>
</evidence>
<comment type="similarity">
    <text evidence="3">Belongs to the PIGS family.</text>
</comment>
<dbReference type="Proteomes" id="UP001527925">
    <property type="component" value="Unassembled WGS sequence"/>
</dbReference>
<keyword evidence="4" id="KW-0337">GPI-anchor biosynthesis</keyword>
<dbReference type="EMBL" id="JADGIZ020000014">
    <property type="protein sequence ID" value="KAL2916909.1"/>
    <property type="molecule type" value="Genomic_DNA"/>
</dbReference>
<evidence type="ECO:0000256" key="3">
    <source>
        <dbReference type="ARBA" id="ARBA00005316"/>
    </source>
</evidence>
<evidence type="ECO:0000256" key="6">
    <source>
        <dbReference type="ARBA" id="ARBA00022824"/>
    </source>
</evidence>
<keyword evidence="7 10" id="KW-1133">Transmembrane helix</keyword>
<evidence type="ECO:0000313" key="12">
    <source>
        <dbReference type="Proteomes" id="UP001527925"/>
    </source>
</evidence>
<name>A0ABR4NBU8_9FUNG</name>
<keyword evidence="5 10" id="KW-0812">Transmembrane</keyword>
<evidence type="ECO:0000256" key="4">
    <source>
        <dbReference type="ARBA" id="ARBA00022502"/>
    </source>
</evidence>
<comment type="caution">
    <text evidence="11">The sequence shown here is derived from an EMBL/GenBank/DDBJ whole genome shotgun (WGS) entry which is preliminary data.</text>
</comment>
<organism evidence="11 12">
    <name type="scientific">Polyrhizophydium stewartii</name>
    <dbReference type="NCBI Taxonomy" id="2732419"/>
    <lineage>
        <taxon>Eukaryota</taxon>
        <taxon>Fungi</taxon>
        <taxon>Fungi incertae sedis</taxon>
        <taxon>Chytridiomycota</taxon>
        <taxon>Chytridiomycota incertae sedis</taxon>
        <taxon>Chytridiomycetes</taxon>
        <taxon>Rhizophydiales</taxon>
        <taxon>Rhizophydiales incertae sedis</taxon>
        <taxon>Polyrhizophydium</taxon>
    </lineage>
</organism>
<feature type="transmembrane region" description="Helical" evidence="10">
    <location>
        <begin position="20"/>
        <end position="36"/>
    </location>
</feature>
<keyword evidence="12" id="KW-1185">Reference proteome</keyword>
<evidence type="ECO:0000256" key="8">
    <source>
        <dbReference type="ARBA" id="ARBA00023136"/>
    </source>
</evidence>
<keyword evidence="9" id="KW-0325">Glycoprotein</keyword>
<comment type="subcellular location">
    <subcellularLocation>
        <location evidence="1">Endoplasmic reticulum membrane</location>
        <topology evidence="1">Multi-pass membrane protein</topology>
    </subcellularLocation>
</comment>
<proteinExistence type="inferred from homology"/>
<gene>
    <name evidence="11" type="primary">GPI17</name>
    <name evidence="11" type="ORF">HK105_203688</name>
</gene>